<dbReference type="Proteomes" id="UP000267606">
    <property type="component" value="Unassembled WGS sequence"/>
</dbReference>
<sequence length="124" mass="13905">MYNRFDTGLLPRENTNDVTLSTMEHVSILEAHLTSLQSRLAELKLLVEKQQTPGSEVMSDSGHYSCISSTVTSETSKISDVVSSTSNYMMEGKEKKLSLNDSEKQNIQENGIYDVSFPYSVRFV</sequence>
<dbReference type="STRING" id="387005.A0A183HTE1"/>
<name>A0A183HTE1_9BILA</name>
<proteinExistence type="predicted"/>
<dbReference type="AlphaFoldDB" id="A0A183HTE1"/>
<keyword evidence="2" id="KW-1185">Reference proteome</keyword>
<evidence type="ECO:0000313" key="1">
    <source>
        <dbReference type="EMBL" id="VDO71063.1"/>
    </source>
</evidence>
<accession>A0A183HTE1</accession>
<organism evidence="3">
    <name type="scientific">Onchocerca flexuosa</name>
    <dbReference type="NCBI Taxonomy" id="387005"/>
    <lineage>
        <taxon>Eukaryota</taxon>
        <taxon>Metazoa</taxon>
        <taxon>Ecdysozoa</taxon>
        <taxon>Nematoda</taxon>
        <taxon>Chromadorea</taxon>
        <taxon>Rhabditida</taxon>
        <taxon>Spirurina</taxon>
        <taxon>Spiruromorpha</taxon>
        <taxon>Filarioidea</taxon>
        <taxon>Onchocercidae</taxon>
        <taxon>Onchocerca</taxon>
    </lineage>
</organism>
<gene>
    <name evidence="1" type="ORF">OFLC_LOCUS10753</name>
</gene>
<reference evidence="1 2" key="2">
    <citation type="submission" date="2018-11" db="EMBL/GenBank/DDBJ databases">
        <authorList>
            <consortium name="Pathogen Informatics"/>
        </authorList>
    </citation>
    <scope>NUCLEOTIDE SEQUENCE [LARGE SCALE GENOMIC DNA]</scope>
</reference>
<evidence type="ECO:0000313" key="2">
    <source>
        <dbReference type="Proteomes" id="UP000267606"/>
    </source>
</evidence>
<protein>
    <submittedName>
        <fullName evidence="3">Coiled-coil domain-containing protein 52</fullName>
    </submittedName>
</protein>
<evidence type="ECO:0000313" key="3">
    <source>
        <dbReference type="WBParaSite" id="OFLC_0001075301-mRNA-1"/>
    </source>
</evidence>
<reference evidence="3" key="1">
    <citation type="submission" date="2016-06" db="UniProtKB">
        <authorList>
            <consortium name="WormBaseParasite"/>
        </authorList>
    </citation>
    <scope>IDENTIFICATION</scope>
</reference>
<dbReference type="EMBL" id="UZAJ01014699">
    <property type="protein sequence ID" value="VDO71063.1"/>
    <property type="molecule type" value="Genomic_DNA"/>
</dbReference>
<dbReference type="WBParaSite" id="OFLC_0001075301-mRNA-1">
    <property type="protein sequence ID" value="OFLC_0001075301-mRNA-1"/>
    <property type="gene ID" value="OFLC_0001075301"/>
</dbReference>